<dbReference type="PANTHER" id="PTHR42877">
    <property type="entry name" value="L-ORNITHINE N(5)-MONOOXYGENASE-RELATED"/>
    <property type="match status" value="1"/>
</dbReference>
<evidence type="ECO:0000313" key="1">
    <source>
        <dbReference type="EMBL" id="MDA0162984.1"/>
    </source>
</evidence>
<organism evidence="1 2">
    <name type="scientific">Solirubrobacter ginsenosidimutans</name>
    <dbReference type="NCBI Taxonomy" id="490573"/>
    <lineage>
        <taxon>Bacteria</taxon>
        <taxon>Bacillati</taxon>
        <taxon>Actinomycetota</taxon>
        <taxon>Thermoleophilia</taxon>
        <taxon>Solirubrobacterales</taxon>
        <taxon>Solirubrobacteraceae</taxon>
        <taxon>Solirubrobacter</taxon>
    </lineage>
</organism>
<dbReference type="InterPro" id="IPR051209">
    <property type="entry name" value="FAD-bind_Monooxygenase_sf"/>
</dbReference>
<accession>A0A9X3MUP9</accession>
<keyword evidence="2" id="KW-1185">Reference proteome</keyword>
<name>A0A9X3MUP9_9ACTN</name>
<dbReference type="Pfam" id="PF13738">
    <property type="entry name" value="Pyr_redox_3"/>
    <property type="match status" value="1"/>
</dbReference>
<comment type="caution">
    <text evidence="1">The sequence shown here is derived from an EMBL/GenBank/DDBJ whole genome shotgun (WGS) entry which is preliminary data.</text>
</comment>
<protein>
    <submittedName>
        <fullName evidence="1">NAD(P)/FAD-dependent oxidoreductase</fullName>
    </submittedName>
</protein>
<dbReference type="Proteomes" id="UP001149140">
    <property type="component" value="Unassembled WGS sequence"/>
</dbReference>
<dbReference type="EMBL" id="JAPDOD010000022">
    <property type="protein sequence ID" value="MDA0162984.1"/>
    <property type="molecule type" value="Genomic_DNA"/>
</dbReference>
<dbReference type="AlphaFoldDB" id="A0A9X3MUP9"/>
<dbReference type="InterPro" id="IPR036188">
    <property type="entry name" value="FAD/NAD-bd_sf"/>
</dbReference>
<dbReference type="SUPFAM" id="SSF51905">
    <property type="entry name" value="FAD/NAD(P)-binding domain"/>
    <property type="match status" value="3"/>
</dbReference>
<dbReference type="PRINTS" id="PR00411">
    <property type="entry name" value="PNDRDTASEI"/>
</dbReference>
<sequence length="617" mass="67900">MNVSEAIASANIPALIPTLAMLTGDEKWLQAPYAPARQRGLDDNHDGGLPPEIQAEIRAAAATAIADGTVRLPEPSHEQLVRMLSVAMGEPVPPEYGPMIAHELGLGDPPPAPEAVPEGFRAIVVGAGISGLATSIRLAEAGIPHTVLERNATVGGTWLENHYPGAGVDTPSALYSFSFAQQDWSMYFALRDELHGYLERLADDFGVRGRIRFGTEVLGAAYDEDAQQWVVQTDAGETLRANVLITAVGGFNKPKWPALPLADFEGPVVHTARWPAGLDLQGKRVGVIGNGASAMQLVPAVCEAAAHVTVFQRSPQWAAPFDQFHEAVPEGERWLMRNVPLYRAWYRLRSGWTFNDKVHPALQKDPEWEHPDRSVNKVNDGHREFFTRYIESQLGDRPDLIEKVLPRYPPFGKRILLDNGWYAALKRDDVTLITDPVTSLTAGAVNGVELDVLVCATGFDVVRFLAPMEIRGRGGAVLREVWDDEDARAYLGTTVPGFPNLLMVYGPNTQAGHGGSLIGSAEAQLHYILDLLERMLAAGAGAIEVRQDVYEAYNRRVDEAHEQMVWTHPAMETYYRNSRGRVVVTTPFRVVDYWHMTRSADLGDYVVEPAVREEVRS</sequence>
<proteinExistence type="predicted"/>
<dbReference type="RefSeq" id="WP_270042225.1">
    <property type="nucleotide sequence ID" value="NZ_JAPDOD010000022.1"/>
</dbReference>
<dbReference type="PANTHER" id="PTHR42877:SF4">
    <property type="entry name" value="FAD_NAD(P)-BINDING DOMAIN-CONTAINING PROTEIN-RELATED"/>
    <property type="match status" value="1"/>
</dbReference>
<gene>
    <name evidence="1" type="ORF">OM076_22115</name>
</gene>
<reference evidence="1" key="1">
    <citation type="submission" date="2022-10" db="EMBL/GenBank/DDBJ databases">
        <title>The WGS of Solirubrobacter ginsenosidimutans DSM 21036.</title>
        <authorList>
            <person name="Jiang Z."/>
        </authorList>
    </citation>
    <scope>NUCLEOTIDE SEQUENCE</scope>
    <source>
        <strain evidence="1">DSM 21036</strain>
    </source>
</reference>
<evidence type="ECO:0000313" key="2">
    <source>
        <dbReference type="Proteomes" id="UP001149140"/>
    </source>
</evidence>
<dbReference type="Gene3D" id="3.50.50.60">
    <property type="entry name" value="FAD/NAD(P)-binding domain"/>
    <property type="match status" value="2"/>
</dbReference>